<gene>
    <name evidence="1" type="ORF">COB11_08685</name>
</gene>
<accession>A0A2A4Y8U2</accession>
<comment type="caution">
    <text evidence="1">The sequence shown here is derived from an EMBL/GenBank/DDBJ whole genome shotgun (WGS) entry which is preliminary data.</text>
</comment>
<evidence type="ECO:0000313" key="2">
    <source>
        <dbReference type="Proteomes" id="UP000217838"/>
    </source>
</evidence>
<dbReference type="EMBL" id="NVUU01000143">
    <property type="protein sequence ID" value="PCI91081.1"/>
    <property type="molecule type" value="Genomic_DNA"/>
</dbReference>
<protein>
    <submittedName>
        <fullName evidence="1">Uncharacterized protein</fullName>
    </submittedName>
</protein>
<evidence type="ECO:0000313" key="1">
    <source>
        <dbReference type="EMBL" id="PCI91081.1"/>
    </source>
</evidence>
<sequence length="275" mass="32072">MGSIAGIGKKSRIRLGKVLMQCPSNLITPEKVIEILNISQIQAKRLLQYWVKNGWLHRVRRGLYQPVPLEASTSKIAIEDLWVVAQELFSPCYIGGWSAIEFWNLTEQIFQTVLVVTSRRFSRKNFEVSKNRYILKKKSEEHFFGLKNIWRNKVRVRVSDPSRTIIDLLNDPSLVGGMRQVIDFFKEYLKSDHKSLGKLLEYGDKMKNRTIFKRLGFILEAIQPQEKDIIQECERRISKGKSQFDPQLKGSKSTTKWRLFIPLAFCKLDTETLYD</sequence>
<name>A0A2A4Y8U2_UNCAE</name>
<reference evidence="2" key="1">
    <citation type="submission" date="2017-08" db="EMBL/GenBank/DDBJ databases">
        <title>A dynamic microbial community with high functional redundancy inhabits the cold, oxic subseafloor aquifer.</title>
        <authorList>
            <person name="Tully B.J."/>
            <person name="Wheat C.G."/>
            <person name="Glazer B.T."/>
            <person name="Huber J.A."/>
        </authorList>
    </citation>
    <scope>NUCLEOTIDE SEQUENCE [LARGE SCALE GENOMIC DNA]</scope>
</reference>
<dbReference type="AlphaFoldDB" id="A0A2A4Y8U2"/>
<organism evidence="1 2">
    <name type="scientific">Aerophobetes bacterium</name>
    <dbReference type="NCBI Taxonomy" id="2030807"/>
    <lineage>
        <taxon>Bacteria</taxon>
        <taxon>Candidatus Aerophobota</taxon>
    </lineage>
</organism>
<proteinExistence type="predicted"/>
<dbReference type="Proteomes" id="UP000217838">
    <property type="component" value="Unassembled WGS sequence"/>
</dbReference>